<proteinExistence type="predicted"/>
<name>A0A1R4JKM6_9ACTN</name>
<dbReference type="STRING" id="1255658.FM114_08270"/>
<protein>
    <submittedName>
        <fullName evidence="1">Uncharacterized protein</fullName>
    </submittedName>
</protein>
<dbReference type="EMBL" id="FUKQ01000032">
    <property type="protein sequence ID" value="SJN32801.1"/>
    <property type="molecule type" value="Genomic_DNA"/>
</dbReference>
<keyword evidence="2" id="KW-1185">Reference proteome</keyword>
<dbReference type="AlphaFoldDB" id="A0A1R4JKM6"/>
<accession>A0A1R4JKM6</accession>
<dbReference type="Proteomes" id="UP000188342">
    <property type="component" value="Unassembled WGS sequence"/>
</dbReference>
<sequence>MLAAVRCHKRQLDAGRAGRPQGEATATIEELGTEDRRVDRRGCLRVH</sequence>
<organism evidence="1 2">
    <name type="scientific">Luteococcus japonicus LSP_Lj1</name>
    <dbReference type="NCBI Taxonomy" id="1255658"/>
    <lineage>
        <taxon>Bacteria</taxon>
        <taxon>Bacillati</taxon>
        <taxon>Actinomycetota</taxon>
        <taxon>Actinomycetes</taxon>
        <taxon>Propionibacteriales</taxon>
        <taxon>Propionibacteriaceae</taxon>
        <taxon>Luteococcus</taxon>
    </lineage>
</organism>
<reference evidence="1 2" key="1">
    <citation type="submission" date="2017-02" db="EMBL/GenBank/DDBJ databases">
        <authorList>
            <person name="Peterson S.W."/>
        </authorList>
    </citation>
    <scope>NUCLEOTIDE SEQUENCE [LARGE SCALE GENOMIC DNA]</scope>
    <source>
        <strain evidence="1 2">LSP_Lj1</strain>
    </source>
</reference>
<gene>
    <name evidence="1" type="ORF">FM114_08270</name>
</gene>
<evidence type="ECO:0000313" key="1">
    <source>
        <dbReference type="EMBL" id="SJN32801.1"/>
    </source>
</evidence>
<evidence type="ECO:0000313" key="2">
    <source>
        <dbReference type="Proteomes" id="UP000188342"/>
    </source>
</evidence>